<accession>A0ABT8END5</accession>
<protein>
    <submittedName>
        <fullName evidence="2">DUF1983 domain-containing protein</fullName>
    </submittedName>
</protein>
<comment type="caution">
    <text evidence="2">The sequence shown here is derived from an EMBL/GenBank/DDBJ whole genome shotgun (WGS) entry which is preliminary data.</text>
</comment>
<evidence type="ECO:0000313" key="2">
    <source>
        <dbReference type="EMBL" id="MDN4122832.1"/>
    </source>
</evidence>
<evidence type="ECO:0000259" key="1">
    <source>
        <dbReference type="Pfam" id="PF09327"/>
    </source>
</evidence>
<dbReference type="EMBL" id="JAJHNU010000006">
    <property type="protein sequence ID" value="MDN4122832.1"/>
    <property type="molecule type" value="Genomic_DNA"/>
</dbReference>
<dbReference type="PANTHER" id="PTHR36251:SF2">
    <property type="entry name" value="GIFSY-2 PROPHAGE HOST SPECIFICITY PROTEIN J, PHAGE LAMBDA"/>
    <property type="match status" value="1"/>
</dbReference>
<dbReference type="InterPro" id="IPR015406">
    <property type="entry name" value="GpJ_CSF"/>
</dbReference>
<dbReference type="RefSeq" id="WP_266125147.1">
    <property type="nucleotide sequence ID" value="NZ_JAJHNU010000006.1"/>
</dbReference>
<reference evidence="2" key="1">
    <citation type="submission" date="2021-11" db="EMBL/GenBank/DDBJ databases">
        <title>Draft genome sequence of Alcaligenes endophyticus type strain CCUG 75668T.</title>
        <authorList>
            <person name="Salva-Serra F."/>
            <person name="Duran R.E."/>
            <person name="Seeger M."/>
            <person name="Moore E.R.B."/>
            <person name="Jaen-Luchoro D."/>
        </authorList>
    </citation>
    <scope>NUCLEOTIDE SEQUENCE</scope>
    <source>
        <strain evidence="2">CCUG 75668</strain>
    </source>
</reference>
<organism evidence="2 3">
    <name type="scientific">Alcaligenes endophyticus</name>
    <dbReference type="NCBI Taxonomy" id="1929088"/>
    <lineage>
        <taxon>Bacteria</taxon>
        <taxon>Pseudomonadati</taxon>
        <taxon>Pseudomonadota</taxon>
        <taxon>Betaproteobacteria</taxon>
        <taxon>Burkholderiales</taxon>
        <taxon>Alcaligenaceae</taxon>
        <taxon>Alcaligenes</taxon>
    </lineage>
</organism>
<dbReference type="PANTHER" id="PTHR36251">
    <property type="entry name" value="FELS-1 PROPHAGE HOST SPECIFICITY PROTEIN-RELATED"/>
    <property type="match status" value="1"/>
</dbReference>
<dbReference type="Pfam" id="PF09327">
    <property type="entry name" value="Phage_Tail_Tip"/>
    <property type="match status" value="1"/>
</dbReference>
<proteinExistence type="predicted"/>
<dbReference type="Proteomes" id="UP001168613">
    <property type="component" value="Unassembled WGS sequence"/>
</dbReference>
<dbReference type="Gene3D" id="1.20.5.340">
    <property type="match status" value="1"/>
</dbReference>
<evidence type="ECO:0000313" key="3">
    <source>
        <dbReference type="Proteomes" id="UP001168613"/>
    </source>
</evidence>
<keyword evidence="3" id="KW-1185">Reference proteome</keyword>
<dbReference type="InterPro" id="IPR053171">
    <property type="entry name" value="Viral_Tip_Attach_Protein"/>
</dbReference>
<name>A0ABT8END5_9BURK</name>
<gene>
    <name evidence="2" type="ORF">LMS43_16200</name>
</gene>
<sequence length="1971" mass="208922">MPAAVPVIAAALTKAAIIKFVATVAISLALGAYQQSRSRKKAREAERAQRDAYNASLKDRHITVRSGVSTRKYVLGTIRVGGTLMHIESNGHHNTALDSVLALASNKCELTGYYIGDDYVPAVQFPGDKWGKRKQTDKTERFNVQPGAHSATVDLGAQIVPGSVRLVGWYDPDSWVHLSEPRVTGSVVEFDYDASGHGRITITYKTYEAEKIRAIFKDGDPDQEGSDWGDVATPLWTAGHRLRGVAHLRVLNLWDEDLYHAGAPQMSAVLRGGWVGRHRFFDPRTNTYPVHTTNPALLSAWWMTMPRALGGMGIPDSWIDWPCVSIAANICDEQIRVRTLDGQGYESIKRYECHTLIDTGNPPVENLNIILSSMAGEYVFTAGMYRIFAGAFRTATVTITDDDVVGDKDIAMDKSGQDDAPANIVTSTFINASRNWLESSPRPIKNDAYLTLDGAESPLDLPLPATTDERQAAYLMGVALESARPAFAGRISVLGIGEDIAVLDTVQLNLSNRPQYAGRTFQVINRIDNWDGTFELTLQETRANVWALDPDTFLPSDPTPTPDNSYLWNIAPIVGFTVSPQKPQALADGVAVVRVDLSWGPHQQPYVLQGGRIETRYRAPGDEWIWNPPVPGDATGTSFTATLIDGVTYQYQARAVSGTGATSNWTDGWNEYDGMVEAPPALTGLSTESILAGINISWTFPGTKNALRHTQIRYGIGSEFDSSIKLGDYAWPTDSASLLNLAAGAELWFWGRLVDENGTPSPWHPAENKPGIRGQASADVGLILDGLTQEIVGSALGQQLMGNIRDIPNIRDTVDSALAETGLQAQKIADNAQAIAKEVIDRGTAVAAEAQARIDGQVVAAQALADGLTAEAQARGAAITTEKTERQAADASLAGQINTVTAAVGDNAAAIRAEELARASGDSAEANARQTLAVQVRGDYSGSDVNQVSTGLIGGLKRVVAGNHESVVQQMSQLQAGIGEQFDYAKMWYWEGVREGWSSGTIVDGSWLRPADSIGYVVSPRGLNVNGAEYSQVRLRLKKVGSPAWAPIVGLYASDATGSNYTMHVPAQPDWDENGIGVIVFTHTHQGVIDGIILRGATPGTLNADNYYAFDWFAIGRPAPGASTAALNNEAKLRATADIAEATSRETLSVKLTGKADPTSVTLPNVTSGLIFDERQARVSGDEAAMTEITGLKARMPAGTGKVATEASVTTEAQARATADAALANRATALESRMPTGNGKLATADAVSALDTRVEQTESKQTSTASDVTQLKTSVTTAQNTANSAQTAANAAQSTAAAAQTAAQAVSDKADGKGEVIYGSTVPAAAKRLTQNLWIDTTGNANTPKRWNGTAWVAVTDKVATDAVAAAAQAKTAADTAKAAADAAQQTANQKADASALSATNARVTTAEGKLTSAGESITRLDNSIASLAGAAGNLLKNSNREIVRPTSNYKIGEYRADKALEVGKTYTLVACITHEPAAGDTTSSVGAWTGSGSQSIATNLVKNAVKKVVAHKFVRNSLSPTAPTIEFYYYPNTVKTGTATIHWACLYDGDVVPPLEWQPSDVETVEAIAANATAIQAASTKVEQLDGKVTSQGTSLTSLSNTINHPQTGLQATADALNQTNTKLDGTEKAVINQQSILQAGLRQLYAEEDAELDKALALWDSYAAIAETRQIVATEVSSMAEIVDIVKTSLGGNSAAVQETLQALVELEGKMIAQWGVNVQLNVGGVPYIAGTSLGIVNEGGVTRSAFNVLADMFNVMHDVNGQPKAVFSVQGGAAIFNAALIAQAAIKSAQIESLDALKIESQNLATVLANIVTAYIDSAHMKEGSIKRLHVGVAEIDTLRIAGNSITVTAVASAPAQITTASSRSTSVGMYLPAAAKAVVTVNVSDVFGNSQSLNYHSVINTVTGAEILKFTTSGVFFSQAANNYIVLGGQFSVVIDMPAGNVGVRLVQPRVADSFSEVFVRIESAMR</sequence>
<feature type="domain" description="Tip attachment protein J central straight fiber" evidence="1">
    <location>
        <begin position="1698"/>
        <end position="1808"/>
    </location>
</feature>